<dbReference type="Gene3D" id="3.40.50.11780">
    <property type="match status" value="2"/>
</dbReference>
<protein>
    <recommendedName>
        <fullName evidence="6">Phage tail sheath protein</fullName>
    </recommendedName>
</protein>
<evidence type="ECO:0000259" key="3">
    <source>
        <dbReference type="Pfam" id="PF17482"/>
    </source>
</evidence>
<evidence type="ECO:0008006" key="6">
    <source>
        <dbReference type="Google" id="ProtNLM"/>
    </source>
</evidence>
<dbReference type="EMBL" id="DPIY01000005">
    <property type="protein sequence ID" value="HCT56489.1"/>
    <property type="molecule type" value="Genomic_DNA"/>
</dbReference>
<comment type="caution">
    <text evidence="4">The sequence shown here is derived from an EMBL/GenBank/DDBJ whole genome shotgun (WGS) entry which is preliminary data.</text>
</comment>
<proteinExistence type="inferred from homology"/>
<dbReference type="Proteomes" id="UP000264071">
    <property type="component" value="Unassembled WGS sequence"/>
</dbReference>
<evidence type="ECO:0000259" key="2">
    <source>
        <dbReference type="Pfam" id="PF04984"/>
    </source>
</evidence>
<evidence type="ECO:0000313" key="4">
    <source>
        <dbReference type="EMBL" id="HCT56489.1"/>
    </source>
</evidence>
<reference evidence="4 5" key="1">
    <citation type="journal article" date="2018" name="Nat. Biotechnol.">
        <title>A standardized bacterial taxonomy based on genome phylogeny substantially revises the tree of life.</title>
        <authorList>
            <person name="Parks D.H."/>
            <person name="Chuvochina M."/>
            <person name="Waite D.W."/>
            <person name="Rinke C."/>
            <person name="Skarshewski A."/>
            <person name="Chaumeil P.A."/>
            <person name="Hugenholtz P."/>
        </authorList>
    </citation>
    <scope>NUCLEOTIDE SEQUENCE [LARGE SCALE GENOMIC DNA]</scope>
    <source>
        <strain evidence="4">UBA8844</strain>
    </source>
</reference>
<dbReference type="InterPro" id="IPR052042">
    <property type="entry name" value="Tail_sheath_structural"/>
</dbReference>
<feature type="domain" description="Tail sheath protein C-terminal" evidence="3">
    <location>
        <begin position="1006"/>
        <end position="1111"/>
    </location>
</feature>
<gene>
    <name evidence="4" type="ORF">DGD08_04670</name>
</gene>
<sequence>MPEYLSPAVYVEEVDTGSKPIEGVSTSTAGMVGVTERGPLNVPILITSQGEYTRWFGEPLSDVEFRNANGYHCYLPHAVQGFFTNGGKRVYVTRVLRDDAQASQLGLFDRGDATSVTSRLLRAVRAGSGTLVNQPLVSILAPGALLSGDSIRIGNGSQSEYRTLAANPTASSHVVLSYPLAHAHDAGSAIADVARTPLAAFTAPCTIATAIPAGSTTVTLTEGAAGEAALLVAGLILEFGAAVDAEHRRIERVTGTGASRTVTLDAPLVLAYAAAAAVTPLDVSGGTATTLLAAANARDTIIFGDAIGADFTLVTHLVVFEAGTPDVEVRRIGDLHQLSLARGAYDRYPRGSSIIEVAVTDDRRTLTAAAAGDTITIDDVAGLAPGQQLSVDPTGTPEVRTIRAVDTTALTVTFTAALVGTPAAGAFVDVLPTTLTAATATGDVSIALASRLGLATGDVLRIGTTPNVEYATIMALTGDPLAPPNAGALVLSGPLALTHASGVAVQRVRVGAASAIRQPASLLLDAGLGDEALMISENYAFVANDVVAVTTPSGIRWLHELSAPAAPVSPMEVELTTPLDRSHEQGADVAQRTGMIGIFAIDAGRWGDRLRVAVEDEPNGLVSGATLAMVNSPTDIRLSSPTGVEPGTVLELMAPAGDDTIIGGLLKVASINRSNNRITLATALSGAQNTAYTNALGMGLQLRVRSREFRLSVLLMRRPDPMVPSRDDAAVDREVFANLSMDPRHSRYFVSIIGDVNGDPRLSDGRPDGGSWYVRATDLAASGAPREAIRLGPETLIDRLPNGLPRAARHALMGGNDSLALLSDAVYIGTDAVDPGDRTGLQALKNIEEISIVAVPGRTAAELQGAVISHCEEMRFRFAVLDSQRAPHDAIADVRAQRQQFDTKYAALYYPWLLIPQPYPTVPGPALPYMIPPAGHMVGVYARTDIERGVHKAPANEVVRGIVGLQRSLSKGEHDILNPYPVNINVIRDFRSNSRGIRAWGGRVITSDSDWKYVNVRRLVIFIEQSIERGLQWVVFEPNAEPLWARVVRTISNFLRTVWRNGALEGTKVEEAFFVRCDRTTMTQAEIDNGQLICLVGIAPVKPAEYVIVRIGLWTAHASD</sequence>
<dbReference type="Pfam" id="PF17482">
    <property type="entry name" value="Phage_sheath_1C"/>
    <property type="match status" value="1"/>
</dbReference>
<name>A0A3D4V5S0_9BACT</name>
<evidence type="ECO:0000313" key="5">
    <source>
        <dbReference type="Proteomes" id="UP000264071"/>
    </source>
</evidence>
<dbReference type="AlphaFoldDB" id="A0A3D4V5S0"/>
<dbReference type="InterPro" id="IPR020287">
    <property type="entry name" value="Tail_sheath_C"/>
</dbReference>
<accession>A0A3D4V5S0</accession>
<dbReference type="PANTHER" id="PTHR35861">
    <property type="match status" value="1"/>
</dbReference>
<dbReference type="Pfam" id="PF04984">
    <property type="entry name" value="Phage_sheath_1"/>
    <property type="match status" value="1"/>
</dbReference>
<comment type="similarity">
    <text evidence="1">Belongs to the myoviridae tail sheath protein family.</text>
</comment>
<evidence type="ECO:0000256" key="1">
    <source>
        <dbReference type="ARBA" id="ARBA00008005"/>
    </source>
</evidence>
<organism evidence="4 5">
    <name type="scientific">Gemmatimonas aurantiaca</name>
    <dbReference type="NCBI Taxonomy" id="173480"/>
    <lineage>
        <taxon>Bacteria</taxon>
        <taxon>Pseudomonadati</taxon>
        <taxon>Gemmatimonadota</taxon>
        <taxon>Gemmatimonadia</taxon>
        <taxon>Gemmatimonadales</taxon>
        <taxon>Gemmatimonadaceae</taxon>
        <taxon>Gemmatimonas</taxon>
    </lineage>
</organism>
<dbReference type="PANTHER" id="PTHR35861:SF1">
    <property type="entry name" value="PHAGE TAIL SHEATH PROTEIN"/>
    <property type="match status" value="1"/>
</dbReference>
<feature type="domain" description="Tail sheath protein subtilisin-like" evidence="2">
    <location>
        <begin position="842"/>
        <end position="990"/>
    </location>
</feature>
<dbReference type="InterPro" id="IPR035089">
    <property type="entry name" value="Phage_sheath_subtilisin"/>
</dbReference>